<dbReference type="Proteomes" id="UP001066276">
    <property type="component" value="Chromosome 11"/>
</dbReference>
<comment type="caution">
    <text evidence="1">The sequence shown here is derived from an EMBL/GenBank/DDBJ whole genome shotgun (WGS) entry which is preliminary data.</text>
</comment>
<evidence type="ECO:0000313" key="1">
    <source>
        <dbReference type="EMBL" id="KAJ1092522.1"/>
    </source>
</evidence>
<gene>
    <name evidence="1" type="ORF">NDU88_005632</name>
</gene>
<evidence type="ECO:0000313" key="2">
    <source>
        <dbReference type="Proteomes" id="UP001066276"/>
    </source>
</evidence>
<proteinExistence type="predicted"/>
<sequence length="102" mass="10967">MVAVMAGAPAEPGRRHECELMLGWGPGRKVPARAPQPEVSRSRLKALLLDLSLASNRRIDRELADVDDAGFRAHGCSGRGDGEDILRPIRIHPALASTPLVP</sequence>
<organism evidence="1 2">
    <name type="scientific">Pleurodeles waltl</name>
    <name type="common">Iberian ribbed newt</name>
    <dbReference type="NCBI Taxonomy" id="8319"/>
    <lineage>
        <taxon>Eukaryota</taxon>
        <taxon>Metazoa</taxon>
        <taxon>Chordata</taxon>
        <taxon>Craniata</taxon>
        <taxon>Vertebrata</taxon>
        <taxon>Euteleostomi</taxon>
        <taxon>Amphibia</taxon>
        <taxon>Batrachia</taxon>
        <taxon>Caudata</taxon>
        <taxon>Salamandroidea</taxon>
        <taxon>Salamandridae</taxon>
        <taxon>Pleurodelinae</taxon>
        <taxon>Pleurodeles</taxon>
    </lineage>
</organism>
<accession>A0AAV7LQ33</accession>
<dbReference type="EMBL" id="JANPWB010000015">
    <property type="protein sequence ID" value="KAJ1092522.1"/>
    <property type="molecule type" value="Genomic_DNA"/>
</dbReference>
<protein>
    <submittedName>
        <fullName evidence="1">Uncharacterized protein</fullName>
    </submittedName>
</protein>
<reference evidence="1" key="1">
    <citation type="journal article" date="2022" name="bioRxiv">
        <title>Sequencing and chromosome-scale assembly of the giantPleurodeles waltlgenome.</title>
        <authorList>
            <person name="Brown T."/>
            <person name="Elewa A."/>
            <person name="Iarovenko S."/>
            <person name="Subramanian E."/>
            <person name="Araus A.J."/>
            <person name="Petzold A."/>
            <person name="Susuki M."/>
            <person name="Suzuki K.-i.T."/>
            <person name="Hayashi T."/>
            <person name="Toyoda A."/>
            <person name="Oliveira C."/>
            <person name="Osipova E."/>
            <person name="Leigh N.D."/>
            <person name="Simon A."/>
            <person name="Yun M.H."/>
        </authorList>
    </citation>
    <scope>NUCLEOTIDE SEQUENCE</scope>
    <source>
        <strain evidence="1">20211129_DDA</strain>
        <tissue evidence="1">Liver</tissue>
    </source>
</reference>
<keyword evidence="2" id="KW-1185">Reference proteome</keyword>
<dbReference type="AlphaFoldDB" id="A0AAV7LQ33"/>
<name>A0AAV7LQ33_PLEWA</name>